<dbReference type="KEGG" id="meti:DK427_25300"/>
<dbReference type="AlphaFoldDB" id="A0A2U8VXX6"/>
<name>A0A2U8VXX6_9HYPH</name>
<gene>
    <name evidence="2" type="ORF">DK427_25300</name>
</gene>
<reference evidence="2 3" key="1">
    <citation type="submission" date="2018-05" db="EMBL/GenBank/DDBJ databases">
        <title>Complete Genome Sequence of Methylobacterium sp. 17Sr1-43.</title>
        <authorList>
            <person name="Srinivasan S."/>
        </authorList>
    </citation>
    <scope>NUCLEOTIDE SEQUENCE [LARGE SCALE GENOMIC DNA]</scope>
    <source>
        <strain evidence="2 3">17Sr1-43</strain>
    </source>
</reference>
<dbReference type="EMBL" id="CP029551">
    <property type="protein sequence ID" value="AWN38635.1"/>
    <property type="molecule type" value="Genomic_DNA"/>
</dbReference>
<sequence length="85" mass="9121">MLRRSDARIPSPRARGEGHVSPLSESVARRQPTVRGRFRKSLSRSRPLTIGTARPIHDKLPGALYPQVGRGGAPSGSQPRSTGIG</sequence>
<evidence type="ECO:0000256" key="1">
    <source>
        <dbReference type="SAM" id="MobiDB-lite"/>
    </source>
</evidence>
<accession>A0A2U8VXX6</accession>
<evidence type="ECO:0000313" key="2">
    <source>
        <dbReference type="EMBL" id="AWN38635.1"/>
    </source>
</evidence>
<feature type="compositionally biased region" description="Polar residues" evidence="1">
    <location>
        <begin position="75"/>
        <end position="85"/>
    </location>
</feature>
<organism evidence="2 3">
    <name type="scientific">Methylobacterium radiodurans</name>
    <dbReference type="NCBI Taxonomy" id="2202828"/>
    <lineage>
        <taxon>Bacteria</taxon>
        <taxon>Pseudomonadati</taxon>
        <taxon>Pseudomonadota</taxon>
        <taxon>Alphaproteobacteria</taxon>
        <taxon>Hyphomicrobiales</taxon>
        <taxon>Methylobacteriaceae</taxon>
        <taxon>Methylobacterium</taxon>
    </lineage>
</organism>
<dbReference type="Proteomes" id="UP000246058">
    <property type="component" value="Chromosome"/>
</dbReference>
<protein>
    <submittedName>
        <fullName evidence="2">Uncharacterized protein</fullName>
    </submittedName>
</protein>
<keyword evidence="3" id="KW-1185">Reference proteome</keyword>
<feature type="region of interest" description="Disordered" evidence="1">
    <location>
        <begin position="1"/>
        <end position="85"/>
    </location>
</feature>
<proteinExistence type="predicted"/>
<evidence type="ECO:0000313" key="3">
    <source>
        <dbReference type="Proteomes" id="UP000246058"/>
    </source>
</evidence>
<dbReference type="OrthoDB" id="9944038at2"/>